<dbReference type="VEuPathDB" id="VectorBase:RSAN_040478"/>
<dbReference type="AlphaFoldDB" id="A0A9D4T306"/>
<feature type="compositionally biased region" description="Acidic residues" evidence="1">
    <location>
        <begin position="1"/>
        <end position="10"/>
    </location>
</feature>
<feature type="region of interest" description="Disordered" evidence="1">
    <location>
        <begin position="64"/>
        <end position="88"/>
    </location>
</feature>
<name>A0A9D4T306_RHISA</name>
<reference evidence="2" key="2">
    <citation type="submission" date="2021-09" db="EMBL/GenBank/DDBJ databases">
        <authorList>
            <person name="Jia N."/>
            <person name="Wang J."/>
            <person name="Shi W."/>
            <person name="Du L."/>
            <person name="Sun Y."/>
            <person name="Zhan W."/>
            <person name="Jiang J."/>
            <person name="Wang Q."/>
            <person name="Zhang B."/>
            <person name="Ji P."/>
            <person name="Sakyi L.B."/>
            <person name="Cui X."/>
            <person name="Yuan T."/>
            <person name="Jiang B."/>
            <person name="Yang W."/>
            <person name="Lam T.T.-Y."/>
            <person name="Chang Q."/>
            <person name="Ding S."/>
            <person name="Wang X."/>
            <person name="Zhu J."/>
            <person name="Ruan X."/>
            <person name="Zhao L."/>
            <person name="Wei J."/>
            <person name="Que T."/>
            <person name="Du C."/>
            <person name="Cheng J."/>
            <person name="Dai P."/>
            <person name="Han X."/>
            <person name="Huang E."/>
            <person name="Gao Y."/>
            <person name="Liu J."/>
            <person name="Shao H."/>
            <person name="Ye R."/>
            <person name="Li L."/>
            <person name="Wei W."/>
            <person name="Wang X."/>
            <person name="Wang C."/>
            <person name="Huo Q."/>
            <person name="Li W."/>
            <person name="Guo W."/>
            <person name="Chen H."/>
            <person name="Chen S."/>
            <person name="Zhou L."/>
            <person name="Zhou L."/>
            <person name="Ni X."/>
            <person name="Tian J."/>
            <person name="Zhou Y."/>
            <person name="Sheng Y."/>
            <person name="Liu T."/>
            <person name="Pan Y."/>
            <person name="Xia L."/>
            <person name="Li J."/>
            <person name="Zhao F."/>
            <person name="Cao W."/>
        </authorList>
    </citation>
    <scope>NUCLEOTIDE SEQUENCE</scope>
    <source>
        <strain evidence="2">Rsan-2018</strain>
        <tissue evidence="2">Larvae</tissue>
    </source>
</reference>
<sequence length="156" mass="16819">MQLQATDEEIWAGRRPTGQWGGALGMLERNAPTKAAGQDYKDAAADIATDGGDKSPAAEEAMVVPAGDNDDMEAGEEADNEDAPMKESDISVHPVIPTADRLTVGTPLPAYVFSNLRFYAGTPNAYVTSLFGYLMSFEHELFELAVRPYGFRKNSA</sequence>
<gene>
    <name evidence="2" type="ORF">HPB52_019833</name>
</gene>
<keyword evidence="3" id="KW-1185">Reference proteome</keyword>
<evidence type="ECO:0000256" key="1">
    <source>
        <dbReference type="SAM" id="MobiDB-lite"/>
    </source>
</evidence>
<comment type="caution">
    <text evidence="2">The sequence shown here is derived from an EMBL/GenBank/DDBJ whole genome shotgun (WGS) entry which is preliminary data.</text>
</comment>
<protein>
    <submittedName>
        <fullName evidence="2">Uncharacterized protein</fullName>
    </submittedName>
</protein>
<evidence type="ECO:0000313" key="3">
    <source>
        <dbReference type="Proteomes" id="UP000821837"/>
    </source>
</evidence>
<evidence type="ECO:0000313" key="2">
    <source>
        <dbReference type="EMBL" id="KAH7969585.1"/>
    </source>
</evidence>
<accession>A0A9D4T306</accession>
<reference evidence="2" key="1">
    <citation type="journal article" date="2020" name="Cell">
        <title>Large-Scale Comparative Analyses of Tick Genomes Elucidate Their Genetic Diversity and Vector Capacities.</title>
        <authorList>
            <consortium name="Tick Genome and Microbiome Consortium (TIGMIC)"/>
            <person name="Jia N."/>
            <person name="Wang J."/>
            <person name="Shi W."/>
            <person name="Du L."/>
            <person name="Sun Y."/>
            <person name="Zhan W."/>
            <person name="Jiang J.F."/>
            <person name="Wang Q."/>
            <person name="Zhang B."/>
            <person name="Ji P."/>
            <person name="Bell-Sakyi L."/>
            <person name="Cui X.M."/>
            <person name="Yuan T.T."/>
            <person name="Jiang B.G."/>
            <person name="Yang W.F."/>
            <person name="Lam T.T."/>
            <person name="Chang Q.C."/>
            <person name="Ding S.J."/>
            <person name="Wang X.J."/>
            <person name="Zhu J.G."/>
            <person name="Ruan X.D."/>
            <person name="Zhao L."/>
            <person name="Wei J.T."/>
            <person name="Ye R.Z."/>
            <person name="Que T.C."/>
            <person name="Du C.H."/>
            <person name="Zhou Y.H."/>
            <person name="Cheng J.X."/>
            <person name="Dai P.F."/>
            <person name="Guo W.B."/>
            <person name="Han X.H."/>
            <person name="Huang E.J."/>
            <person name="Li L.F."/>
            <person name="Wei W."/>
            <person name="Gao Y.C."/>
            <person name="Liu J.Z."/>
            <person name="Shao H.Z."/>
            <person name="Wang X."/>
            <person name="Wang C.C."/>
            <person name="Yang T.C."/>
            <person name="Huo Q.B."/>
            <person name="Li W."/>
            <person name="Chen H.Y."/>
            <person name="Chen S.E."/>
            <person name="Zhou L.G."/>
            <person name="Ni X.B."/>
            <person name="Tian J.H."/>
            <person name="Sheng Y."/>
            <person name="Liu T."/>
            <person name="Pan Y.S."/>
            <person name="Xia L.Y."/>
            <person name="Li J."/>
            <person name="Zhao F."/>
            <person name="Cao W.C."/>
        </authorList>
    </citation>
    <scope>NUCLEOTIDE SEQUENCE</scope>
    <source>
        <strain evidence="2">Rsan-2018</strain>
    </source>
</reference>
<proteinExistence type="predicted"/>
<organism evidence="2 3">
    <name type="scientific">Rhipicephalus sanguineus</name>
    <name type="common">Brown dog tick</name>
    <name type="synonym">Ixodes sanguineus</name>
    <dbReference type="NCBI Taxonomy" id="34632"/>
    <lineage>
        <taxon>Eukaryota</taxon>
        <taxon>Metazoa</taxon>
        <taxon>Ecdysozoa</taxon>
        <taxon>Arthropoda</taxon>
        <taxon>Chelicerata</taxon>
        <taxon>Arachnida</taxon>
        <taxon>Acari</taxon>
        <taxon>Parasitiformes</taxon>
        <taxon>Ixodida</taxon>
        <taxon>Ixodoidea</taxon>
        <taxon>Ixodidae</taxon>
        <taxon>Rhipicephalinae</taxon>
        <taxon>Rhipicephalus</taxon>
        <taxon>Rhipicephalus</taxon>
    </lineage>
</organism>
<feature type="region of interest" description="Disordered" evidence="1">
    <location>
        <begin position="1"/>
        <end position="24"/>
    </location>
</feature>
<dbReference type="Proteomes" id="UP000821837">
    <property type="component" value="Unassembled WGS sequence"/>
</dbReference>
<dbReference type="EMBL" id="JABSTV010001248">
    <property type="protein sequence ID" value="KAH7969585.1"/>
    <property type="molecule type" value="Genomic_DNA"/>
</dbReference>
<feature type="compositionally biased region" description="Acidic residues" evidence="1">
    <location>
        <begin position="68"/>
        <end position="82"/>
    </location>
</feature>